<dbReference type="Pfam" id="PF11575">
    <property type="entry name" value="FhuF_C"/>
    <property type="match status" value="1"/>
</dbReference>
<dbReference type="AlphaFoldDB" id="A0A1G6Y0W2"/>
<evidence type="ECO:0000313" key="2">
    <source>
        <dbReference type="EMBL" id="SDD83266.1"/>
    </source>
</evidence>
<proteinExistence type="predicted"/>
<sequence length="277" mass="30618">MTAGYRIEAGLRDRQGYLADSLDRVNPRQARATVRFGLPEDRSRWTRCADFLAMPDGFARWREGLASWLTETYGDSPERTTAGYVMNWYLTVPGYVAGLLFHHERRVPSLRPADLAFRMAQPRPHPDAIAVLSPRFVCLPDDPAAGTPEATVVSDERALAAVLRGRFTAHAARFVEVFAPQVRLGRRMLWAAATDVLDNSLWLAGRYGGDEGAGVLDAALVLADGPAPLTSDSTLRPLAESGGPTRWTRRRESCCFHYLLEAGQGTCQTCPRVCRKN</sequence>
<dbReference type="Proteomes" id="UP000199501">
    <property type="component" value="Unassembled WGS sequence"/>
</dbReference>
<dbReference type="InterPro" id="IPR024726">
    <property type="entry name" value="FhuF_C"/>
</dbReference>
<accession>A0A1G6Y0W2</accession>
<reference evidence="3" key="1">
    <citation type="submission" date="2016-10" db="EMBL/GenBank/DDBJ databases">
        <authorList>
            <person name="Varghese N."/>
            <person name="Submissions S."/>
        </authorList>
    </citation>
    <scope>NUCLEOTIDE SEQUENCE [LARGE SCALE GENOMIC DNA]</scope>
    <source>
        <strain evidence="3">IBRC-M 10403</strain>
    </source>
</reference>
<dbReference type="EMBL" id="FMZZ01000019">
    <property type="protein sequence ID" value="SDD83266.1"/>
    <property type="molecule type" value="Genomic_DNA"/>
</dbReference>
<evidence type="ECO:0000313" key="3">
    <source>
        <dbReference type="Proteomes" id="UP000199501"/>
    </source>
</evidence>
<keyword evidence="3" id="KW-1185">Reference proteome</keyword>
<feature type="domain" description="Ferric siderophore reductase C-terminal" evidence="1">
    <location>
        <begin position="251"/>
        <end position="272"/>
    </location>
</feature>
<evidence type="ECO:0000259" key="1">
    <source>
        <dbReference type="Pfam" id="PF11575"/>
    </source>
</evidence>
<organism evidence="2 3">
    <name type="scientific">Actinokineospora iranica</name>
    <dbReference type="NCBI Taxonomy" id="1271860"/>
    <lineage>
        <taxon>Bacteria</taxon>
        <taxon>Bacillati</taxon>
        <taxon>Actinomycetota</taxon>
        <taxon>Actinomycetes</taxon>
        <taxon>Pseudonocardiales</taxon>
        <taxon>Pseudonocardiaceae</taxon>
        <taxon>Actinokineospora</taxon>
    </lineage>
</organism>
<dbReference type="GO" id="GO:0051537">
    <property type="term" value="F:2 iron, 2 sulfur cluster binding"/>
    <property type="evidence" value="ECO:0007669"/>
    <property type="project" value="InterPro"/>
</dbReference>
<dbReference type="STRING" id="1271860.SAMN05216174_11970"/>
<dbReference type="OrthoDB" id="4856898at2"/>
<protein>
    <submittedName>
        <fullName evidence="2">FhuF 2Fe-2S C-terminal domain-containing protein</fullName>
    </submittedName>
</protein>
<name>A0A1G6Y0W2_9PSEU</name>
<gene>
    <name evidence="2" type="ORF">SAMN05216174_11970</name>
</gene>
<dbReference type="RefSeq" id="WP_091456689.1">
    <property type="nucleotide sequence ID" value="NZ_FMZZ01000019.1"/>
</dbReference>